<feature type="transmembrane region" description="Helical" evidence="5">
    <location>
        <begin position="192"/>
        <end position="210"/>
    </location>
</feature>
<dbReference type="GO" id="GO:0022857">
    <property type="term" value="F:transmembrane transporter activity"/>
    <property type="evidence" value="ECO:0007669"/>
    <property type="project" value="InterPro"/>
</dbReference>
<dbReference type="Pfam" id="PF07690">
    <property type="entry name" value="MFS_1"/>
    <property type="match status" value="1"/>
</dbReference>
<feature type="transmembrane region" description="Helical" evidence="5">
    <location>
        <begin position="320"/>
        <end position="337"/>
    </location>
</feature>
<evidence type="ECO:0000256" key="3">
    <source>
        <dbReference type="ARBA" id="ARBA00022989"/>
    </source>
</evidence>
<keyword evidence="3 5" id="KW-1133">Transmembrane helix</keyword>
<reference evidence="7 8" key="1">
    <citation type="submission" date="2018-06" db="EMBL/GenBank/DDBJ databases">
        <authorList>
            <consortium name="Pathogen Informatics"/>
            <person name="Doyle S."/>
        </authorList>
    </citation>
    <scope>NUCLEOTIDE SEQUENCE [LARGE SCALE GENOMIC DNA]</scope>
    <source>
        <strain evidence="7 8">NCTC13316</strain>
    </source>
</reference>
<feature type="transmembrane region" description="Helical" evidence="5">
    <location>
        <begin position="349"/>
        <end position="367"/>
    </location>
</feature>
<protein>
    <submittedName>
        <fullName evidence="7">Multidrug resistance protein, MFS superfamily</fullName>
    </submittedName>
</protein>
<dbReference type="InterPro" id="IPR036259">
    <property type="entry name" value="MFS_trans_sf"/>
</dbReference>
<feature type="transmembrane region" description="Helical" evidence="5">
    <location>
        <begin position="256"/>
        <end position="281"/>
    </location>
</feature>
<dbReference type="AlphaFoldDB" id="A0A378JNZ4"/>
<dbReference type="Gene3D" id="1.20.1250.20">
    <property type="entry name" value="MFS general substrate transporter like domains"/>
    <property type="match status" value="1"/>
</dbReference>
<dbReference type="InterPro" id="IPR020846">
    <property type="entry name" value="MFS_dom"/>
</dbReference>
<feature type="transmembrane region" description="Helical" evidence="5">
    <location>
        <begin position="157"/>
        <end position="180"/>
    </location>
</feature>
<evidence type="ECO:0000256" key="1">
    <source>
        <dbReference type="ARBA" id="ARBA00004141"/>
    </source>
</evidence>
<comment type="subcellular location">
    <subcellularLocation>
        <location evidence="1">Membrane</location>
        <topology evidence="1">Multi-pass membrane protein</topology>
    </subcellularLocation>
</comment>
<feature type="transmembrane region" description="Helical" evidence="5">
    <location>
        <begin position="127"/>
        <end position="151"/>
    </location>
</feature>
<evidence type="ECO:0000256" key="4">
    <source>
        <dbReference type="ARBA" id="ARBA00023136"/>
    </source>
</evidence>
<dbReference type="Proteomes" id="UP000254794">
    <property type="component" value="Unassembled WGS sequence"/>
</dbReference>
<feature type="transmembrane region" description="Helical" evidence="5">
    <location>
        <begin position="465"/>
        <end position="487"/>
    </location>
</feature>
<evidence type="ECO:0000256" key="2">
    <source>
        <dbReference type="ARBA" id="ARBA00022692"/>
    </source>
</evidence>
<dbReference type="SUPFAM" id="SSF103473">
    <property type="entry name" value="MFS general substrate transporter"/>
    <property type="match status" value="1"/>
</dbReference>
<gene>
    <name evidence="7" type="primary">emrB_2</name>
    <name evidence="7" type="ORF">NCTC13316_02544</name>
</gene>
<evidence type="ECO:0000313" key="7">
    <source>
        <dbReference type="EMBL" id="STX52431.1"/>
    </source>
</evidence>
<feature type="transmembrane region" description="Helical" evidence="5">
    <location>
        <begin position="222"/>
        <end position="244"/>
    </location>
</feature>
<accession>A0A378JNZ4</accession>
<feature type="domain" description="Major facilitator superfamily (MFS) profile" evidence="6">
    <location>
        <begin position="1"/>
        <end position="488"/>
    </location>
</feature>
<organism evidence="7 8">
    <name type="scientific">Legionella busanensis</name>
    <dbReference type="NCBI Taxonomy" id="190655"/>
    <lineage>
        <taxon>Bacteria</taxon>
        <taxon>Pseudomonadati</taxon>
        <taxon>Pseudomonadota</taxon>
        <taxon>Gammaproteobacteria</taxon>
        <taxon>Legionellales</taxon>
        <taxon>Legionellaceae</taxon>
        <taxon>Legionella</taxon>
    </lineage>
</organism>
<dbReference type="OrthoDB" id="9812221at2"/>
<evidence type="ECO:0000256" key="5">
    <source>
        <dbReference type="SAM" id="Phobius"/>
    </source>
</evidence>
<keyword evidence="8" id="KW-1185">Reference proteome</keyword>
<dbReference type="PANTHER" id="PTHR23501:SF174">
    <property type="entry name" value="MULTIDRUG EXPORT PROTEIN EMRB-RELATED"/>
    <property type="match status" value="1"/>
</dbReference>
<dbReference type="RefSeq" id="WP_115331992.1">
    <property type="nucleotide sequence ID" value="NZ_CAAAHP010000006.1"/>
</dbReference>
<proteinExistence type="predicted"/>
<feature type="transmembrane region" description="Helical" evidence="5">
    <location>
        <begin position="93"/>
        <end position="115"/>
    </location>
</feature>
<evidence type="ECO:0000259" key="6">
    <source>
        <dbReference type="PROSITE" id="PS50850"/>
    </source>
</evidence>
<keyword evidence="4 5" id="KW-0472">Membrane</keyword>
<feature type="transmembrane region" description="Helical" evidence="5">
    <location>
        <begin position="33"/>
        <end position="56"/>
    </location>
</feature>
<dbReference type="GO" id="GO:0005886">
    <property type="term" value="C:plasma membrane"/>
    <property type="evidence" value="ECO:0007669"/>
    <property type="project" value="TreeGrafter"/>
</dbReference>
<feature type="transmembrane region" description="Helical" evidence="5">
    <location>
        <begin position="388"/>
        <end position="406"/>
    </location>
</feature>
<keyword evidence="2 5" id="KW-0812">Transmembrane</keyword>
<feature type="transmembrane region" description="Helical" evidence="5">
    <location>
        <begin position="293"/>
        <end position="313"/>
    </location>
</feature>
<dbReference type="EMBL" id="UGOD01000001">
    <property type="protein sequence ID" value="STX52431.1"/>
    <property type="molecule type" value="Genomic_DNA"/>
</dbReference>
<dbReference type="PROSITE" id="PS50850">
    <property type="entry name" value="MFS"/>
    <property type="match status" value="1"/>
</dbReference>
<evidence type="ECO:0000313" key="8">
    <source>
        <dbReference type="Proteomes" id="UP000254794"/>
    </source>
</evidence>
<feature type="transmembrane region" description="Helical" evidence="5">
    <location>
        <begin position="68"/>
        <end position="87"/>
    </location>
</feature>
<sequence length="500" mass="56974">MPLFIFIFTLSLVIFNLTLPIMAGIYIVGDLGGSTFISFYSVSFFCLGNTLSTPLGKPDAMKLSPVKFYLLCLVLMLLFSWLCATATSYFNFILFRFLEGVASGPLYLLITLVLMPKVFSSERQAKLLPYLFICFSFTPVLGASWGAWVAYTHHWRFLFFTNIPICLILMILVAVSLRHLDKEPQEVHFNKLNFFLYSISIICIGTALMVGQELDWFRSNLINVLFIIGGVSTLLFIFNSLNSAYSVINLRLFKNFFFTFAMLNIGVLFGVYYGMVILLGLWLKLYVNYTPNWIALIIFTMAFGAWIPLFLDYKRADPRLPLAIALLFFAISFFYTATFNSEVNFNRIAFSRILAGLGLALFLPPLFKLPAQTFSAEKTKEAVNCFHIIRLYSSGLGTALFVTLWQRRQVFYYERLGSKLTFFSQQVSYYLTKASQFNLKGKAALAELNSALLRRATALALDDCFYLMAWLSVILIVILLITFYPPLRLSPQVTYHKPSL</sequence>
<name>A0A378JNZ4_9GAMM</name>
<dbReference type="PANTHER" id="PTHR23501">
    <property type="entry name" value="MAJOR FACILITATOR SUPERFAMILY"/>
    <property type="match status" value="1"/>
</dbReference>
<dbReference type="InterPro" id="IPR011701">
    <property type="entry name" value="MFS"/>
</dbReference>